<dbReference type="FunFam" id="2.60.120.10:FF:000033">
    <property type="entry name" value="Centromere protein C 1"/>
    <property type="match status" value="1"/>
</dbReference>
<evidence type="ECO:0000313" key="10">
    <source>
        <dbReference type="EMBL" id="EFX05500.1"/>
    </source>
</evidence>
<evidence type="ECO:0000256" key="2">
    <source>
        <dbReference type="ARBA" id="ARBA00010291"/>
    </source>
</evidence>
<gene>
    <name evidence="10" type="ORF">CMQ_3569</name>
</gene>
<feature type="compositionally biased region" description="Acidic residues" evidence="7">
    <location>
        <begin position="512"/>
        <end position="521"/>
    </location>
</feature>
<comment type="subcellular location">
    <subcellularLocation>
        <location evidence="1">Nucleus</location>
    </subcellularLocation>
</comment>
<dbReference type="STRING" id="655863.F0XA22"/>
<dbReference type="GO" id="GO:0000776">
    <property type="term" value="C:kinetochore"/>
    <property type="evidence" value="ECO:0007669"/>
    <property type="project" value="InterPro"/>
</dbReference>
<dbReference type="PANTHER" id="PTHR16684">
    <property type="entry name" value="CENTROMERE PROTEIN C"/>
    <property type="match status" value="1"/>
</dbReference>
<dbReference type="GO" id="GO:0051315">
    <property type="term" value="P:attachment of mitotic spindle microtubules to kinetochore"/>
    <property type="evidence" value="ECO:0007669"/>
    <property type="project" value="TreeGrafter"/>
</dbReference>
<dbReference type="EMBL" id="GL629735">
    <property type="protein sequence ID" value="EFX05500.1"/>
    <property type="molecule type" value="Genomic_DNA"/>
</dbReference>
<dbReference type="Gene3D" id="2.60.120.10">
    <property type="entry name" value="Jelly Rolls"/>
    <property type="match status" value="1"/>
</dbReference>
<feature type="compositionally biased region" description="Basic and acidic residues" evidence="7">
    <location>
        <begin position="36"/>
        <end position="45"/>
    </location>
</feature>
<reference evidence="10 11" key="1">
    <citation type="journal article" date="2011" name="Proc. Natl. Acad. Sci. U.S.A.">
        <title>Genome and transcriptome analyses of the mountain pine beetle-fungal symbiont Grosmannia clavigera, a lodgepole pine pathogen.</title>
        <authorList>
            <person name="DiGuistini S."/>
            <person name="Wang Y."/>
            <person name="Liao N.Y."/>
            <person name="Taylor G."/>
            <person name="Tanguay P."/>
            <person name="Feau N."/>
            <person name="Henrissat B."/>
            <person name="Chan S.K."/>
            <person name="Hesse-Orce U."/>
            <person name="Alamouti S.M."/>
            <person name="Tsui C.K.M."/>
            <person name="Docking R.T."/>
            <person name="Levasseur A."/>
            <person name="Haridas S."/>
            <person name="Robertson G."/>
            <person name="Birol I."/>
            <person name="Holt R.A."/>
            <person name="Marra M.A."/>
            <person name="Hamelin R.C."/>
            <person name="Hirst M."/>
            <person name="Jones S.J.M."/>
            <person name="Bohlmann J."/>
            <person name="Breuil C."/>
        </authorList>
    </citation>
    <scope>NUCLEOTIDE SEQUENCE [LARGE SCALE GENOMIC DNA]</scope>
    <source>
        <strain evidence="11">kw1407 / UAMH 11150</strain>
    </source>
</reference>
<dbReference type="InterPro" id="IPR028386">
    <property type="entry name" value="CENP-C/Mif2/cnp3"/>
</dbReference>
<dbReference type="GO" id="GO:0019237">
    <property type="term" value="F:centromeric DNA binding"/>
    <property type="evidence" value="ECO:0007669"/>
    <property type="project" value="InterPro"/>
</dbReference>
<dbReference type="OrthoDB" id="1939643at2759"/>
<dbReference type="InterPro" id="IPR014710">
    <property type="entry name" value="RmlC-like_jellyroll"/>
</dbReference>
<dbReference type="CDD" id="cd06993">
    <property type="entry name" value="cupin_CENP-C_C"/>
    <property type="match status" value="1"/>
</dbReference>
<dbReference type="PANTHER" id="PTHR16684:SF11">
    <property type="entry name" value="CENTROMERE PROTEIN C"/>
    <property type="match status" value="1"/>
</dbReference>
<feature type="compositionally biased region" description="Acidic residues" evidence="7">
    <location>
        <begin position="240"/>
        <end position="250"/>
    </location>
</feature>
<evidence type="ECO:0000256" key="5">
    <source>
        <dbReference type="ARBA" id="ARBA00057947"/>
    </source>
</evidence>
<feature type="compositionally biased region" description="Basic residues" evidence="7">
    <location>
        <begin position="498"/>
        <end position="507"/>
    </location>
</feature>
<feature type="region of interest" description="Disordered" evidence="7">
    <location>
        <begin position="477"/>
        <end position="538"/>
    </location>
</feature>
<dbReference type="InParanoid" id="F0XA22"/>
<feature type="compositionally biased region" description="Acidic residues" evidence="7">
    <location>
        <begin position="66"/>
        <end position="88"/>
    </location>
</feature>
<comment type="function">
    <text evidence="5">Component of the kinetochore, a multiprotein complex that assembles on centromeric DNA and attaches chromosomes to spindle microtubules, mediating chromosome segregation and sister chromatid segregation during meiosis and mitosis. Component of the inner kinetochore constitutive centromere-associated network (CCAN), which serves as a structural platform for outer kinetochore assembly.</text>
</comment>
<evidence type="ECO:0000259" key="8">
    <source>
        <dbReference type="Pfam" id="PF11699"/>
    </source>
</evidence>
<organism evidence="11">
    <name type="scientific">Grosmannia clavigera (strain kw1407 / UAMH 11150)</name>
    <name type="common">Blue stain fungus</name>
    <name type="synonym">Graphiocladiella clavigera</name>
    <dbReference type="NCBI Taxonomy" id="655863"/>
    <lineage>
        <taxon>Eukaryota</taxon>
        <taxon>Fungi</taxon>
        <taxon>Dikarya</taxon>
        <taxon>Ascomycota</taxon>
        <taxon>Pezizomycotina</taxon>
        <taxon>Sordariomycetes</taxon>
        <taxon>Sordariomycetidae</taxon>
        <taxon>Ophiostomatales</taxon>
        <taxon>Ophiostomataceae</taxon>
        <taxon>Leptographium</taxon>
    </lineage>
</organism>
<keyword evidence="4" id="KW-0539">Nucleus</keyword>
<dbReference type="Proteomes" id="UP000007796">
    <property type="component" value="Unassembled WGS sequence"/>
</dbReference>
<dbReference type="GO" id="GO:0051455">
    <property type="term" value="P:spindle attachment to meiosis I kinetochore"/>
    <property type="evidence" value="ECO:0007669"/>
    <property type="project" value="TreeGrafter"/>
</dbReference>
<evidence type="ECO:0000259" key="9">
    <source>
        <dbReference type="Pfam" id="PF15624"/>
    </source>
</evidence>
<dbReference type="RefSeq" id="XP_014174982.1">
    <property type="nucleotide sequence ID" value="XM_014319507.1"/>
</dbReference>
<dbReference type="InterPro" id="IPR011051">
    <property type="entry name" value="RmlC_Cupin_sf"/>
</dbReference>
<evidence type="ECO:0000313" key="11">
    <source>
        <dbReference type="Proteomes" id="UP000007796"/>
    </source>
</evidence>
<protein>
    <recommendedName>
        <fullName evidence="6">CENP-C homolog</fullName>
    </recommendedName>
</protein>
<feature type="compositionally biased region" description="Gly residues" evidence="7">
    <location>
        <begin position="484"/>
        <end position="495"/>
    </location>
</feature>
<evidence type="ECO:0000256" key="3">
    <source>
        <dbReference type="ARBA" id="ARBA00023125"/>
    </source>
</evidence>
<proteinExistence type="inferred from homology"/>
<keyword evidence="3" id="KW-0238">DNA-binding</keyword>
<dbReference type="GO" id="GO:0005634">
    <property type="term" value="C:nucleus"/>
    <property type="evidence" value="ECO:0007669"/>
    <property type="project" value="UniProtKB-SubCell"/>
</dbReference>
<feature type="region of interest" description="Disordered" evidence="7">
    <location>
        <begin position="138"/>
        <end position="427"/>
    </location>
</feature>
<feature type="region of interest" description="Disordered" evidence="7">
    <location>
        <begin position="442"/>
        <end position="461"/>
    </location>
</feature>
<feature type="compositionally biased region" description="Basic residues" evidence="7">
    <location>
        <begin position="267"/>
        <end position="284"/>
    </location>
</feature>
<keyword evidence="11" id="KW-1185">Reference proteome</keyword>
<feature type="compositionally biased region" description="Basic and acidic residues" evidence="7">
    <location>
        <begin position="410"/>
        <end position="420"/>
    </location>
</feature>
<evidence type="ECO:0000256" key="1">
    <source>
        <dbReference type="ARBA" id="ARBA00004123"/>
    </source>
</evidence>
<dbReference type="GeneID" id="25976683"/>
<dbReference type="HOGENOM" id="CLU_027966_0_0_1"/>
<feature type="compositionally biased region" description="Basic residues" evidence="7">
    <location>
        <begin position="315"/>
        <end position="329"/>
    </location>
</feature>
<dbReference type="Pfam" id="PF11699">
    <property type="entry name" value="CENP-C_C"/>
    <property type="match status" value="1"/>
</dbReference>
<comment type="similarity">
    <text evidence="2">Belongs to the CENP-C/MIF2 family.</text>
</comment>
<feature type="region of interest" description="Disordered" evidence="7">
    <location>
        <begin position="1"/>
        <end position="124"/>
    </location>
</feature>
<accession>F0XA22</accession>
<dbReference type="AlphaFoldDB" id="F0XA22"/>
<dbReference type="eggNOG" id="ENOG502S47H">
    <property type="taxonomic scope" value="Eukaryota"/>
</dbReference>
<sequence length="684" mass="73851">MAPPRASGPRRSQLPNEHIYTLGERGRKTGVTLRDTGVRDEHGMEPMESIFSSPAKSSPGDALDASGDEQVEEDGGEEDDDDGGEVDMDLTTVAGPGPAALLNGQNTAARLAMRQARSPAASRSLFGSPAVRAGLNNKGVAAAAGDQKPKHGALRQNQLLRPPSSPDAANAPPSSPVKPVKRRLDFGKPVSANALRKPVLLPAAARRVEEEDDDEESILHGTPDNGADDSMQMIDGPNEFADDEPEEQDEPSVHEDVAEEEEPVLPTKKRGRPPAKKTARRRPGRPSNASNDVPSPPPSPPPHDDEADEEQGSAKRQRKEAKPKGRPRGRPAANRPVVEEAADEGQSGEASQAGKRMTKKKAVPVEAATGPAPKKRGRGRKSSGVGAAMAAAAAVPRGPPLPKSRGLVIRRRENEEDGAMKRTRSGRTSYQPLAFWRNEHAEFETSEVADSTWRDAQKGTGRRIVLPAMREIYRVEEENLPPLGGTGRRGGGGGSSSQRRHRRGGAKRRGDGDDDDDDDGDNNSGGPERQAWEYDPGRVQGKVALWRPEHELEPPGPDEVLEQAESEIALSALAIQTQDVRDGSFRFAKTLSLPFFGTGVVDLAPGAEKRPKNSRKMHMAFFVHYGHVAVTVNETEFRIAKGGMWSVPRGNYYSIVNDTDRPARIFFSQGCEMLTVLEPDAEEE</sequence>
<evidence type="ECO:0000256" key="7">
    <source>
        <dbReference type="SAM" id="MobiDB-lite"/>
    </source>
</evidence>
<dbReference type="InterPro" id="IPR025974">
    <property type="entry name" value="Mif2/CENP-C_cupin"/>
</dbReference>
<dbReference type="GO" id="GO:0051382">
    <property type="term" value="P:kinetochore assembly"/>
    <property type="evidence" value="ECO:0007669"/>
    <property type="project" value="InterPro"/>
</dbReference>
<feature type="compositionally biased region" description="Low complexity" evidence="7">
    <location>
        <begin position="382"/>
        <end position="394"/>
    </location>
</feature>
<name>F0XA22_GROCL</name>
<evidence type="ECO:0000256" key="6">
    <source>
        <dbReference type="ARBA" id="ARBA00075033"/>
    </source>
</evidence>
<dbReference type="Pfam" id="PF15624">
    <property type="entry name" value="Mif2_N"/>
    <property type="match status" value="1"/>
</dbReference>
<dbReference type="SUPFAM" id="SSF51182">
    <property type="entry name" value="RmlC-like cupins"/>
    <property type="match status" value="1"/>
</dbReference>
<feature type="domain" description="Mif2 N-terminal" evidence="9">
    <location>
        <begin position="19"/>
        <end position="186"/>
    </location>
</feature>
<feature type="domain" description="Mif2/CENP-C cupin" evidence="8">
    <location>
        <begin position="585"/>
        <end position="669"/>
    </location>
</feature>
<dbReference type="InterPro" id="IPR028929">
    <property type="entry name" value="Mif2_N"/>
</dbReference>
<evidence type="ECO:0000256" key="4">
    <source>
        <dbReference type="ARBA" id="ARBA00023242"/>
    </source>
</evidence>